<dbReference type="EMBL" id="CM037619">
    <property type="protein sequence ID" value="KAH8006300.1"/>
    <property type="molecule type" value="Genomic_DNA"/>
</dbReference>
<keyword evidence="2" id="KW-1185">Reference proteome</keyword>
<sequence>MWILLVLVVLPSLGTGMPLRALRLPAASKNDSVTEPWSSGTSPAPPVTPTTLPPRSEAPALSLNLGLNFKIKVRSQGKSPQASEGPRGATAVPGLPPAGSQAPGSRLWAEALGGSGWLGPGPAEELPSSPEGWPWEGSPVPAELGLPGSSPTPQPALALWPRLTKKGLVVPIAGEDSRELEFKIDIDLTAGVGKEGSQAPNGSGPSRPLPLLPDIRVGFAEVARKWWESPGLFGSKLPAVTGEPPERNATGDAPLTPEGAMEPARAAQKPRNASPASESASGRQEQGGMDATGKPHRIPAEMALYAEKHRVFELMQTLLEALLIYRPADPVEFMIEHLLKDNDEVPRVFVVGPPASGKTTIARWICKHLRASYLCPQDLARQRTLGKSKEALSYLAQQEPIPVELWASLLGERLSAEDCVNLGWVLDGFPETRDQALQLQTKGILPRHVIVLYAPDTVLIERNLGKRVDPYTQEVYHATFDWPIDFMVQRRLKVPEGISEQATASRLLESHRNIPAIVQTYQWNHKAINADQPCVDVFAQALNFVLSRPESNAPFTPRVLLLGPRGSGKSLQAALLAQKYGLVDLCLRELLHEKVAAKTSVGDLIKPFFDSGYPVNDNIVLRVLKDRLSEQDCLAHGWVLHGFPRDVDQASLMMHTGFVPNRVFFLNLPTEVALQRLCQRATDPISGERYHSIFKPPTEAEVNQRLLQNPKDQAGRVEVKVDLYHQQVTELEDFYEDGILLNADQDPYTIFEHIESCLMKPLPIAGQ</sequence>
<accession>A0ACB8FMV5</accession>
<dbReference type="Proteomes" id="UP000827872">
    <property type="component" value="Linkage Group LG06"/>
</dbReference>
<comment type="caution">
    <text evidence="1">The sequence shown here is derived from an EMBL/GenBank/DDBJ whole genome shotgun (WGS) entry which is preliminary data.</text>
</comment>
<evidence type="ECO:0000313" key="1">
    <source>
        <dbReference type="EMBL" id="KAH8006300.1"/>
    </source>
</evidence>
<proteinExistence type="predicted"/>
<evidence type="ECO:0000313" key="2">
    <source>
        <dbReference type="Proteomes" id="UP000827872"/>
    </source>
</evidence>
<reference evidence="1" key="1">
    <citation type="submission" date="2021-08" db="EMBL/GenBank/DDBJ databases">
        <title>The first chromosome-level gecko genome reveals the dynamic sex chromosomes of Neotropical dwarf geckos (Sphaerodactylidae: Sphaerodactylus).</title>
        <authorList>
            <person name="Pinto B.J."/>
            <person name="Keating S.E."/>
            <person name="Gamble T."/>
        </authorList>
    </citation>
    <scope>NUCLEOTIDE SEQUENCE</scope>
    <source>
        <strain evidence="1">TG3544</strain>
    </source>
</reference>
<organism evidence="1 2">
    <name type="scientific">Sphaerodactylus townsendi</name>
    <dbReference type="NCBI Taxonomy" id="933632"/>
    <lineage>
        <taxon>Eukaryota</taxon>
        <taxon>Metazoa</taxon>
        <taxon>Chordata</taxon>
        <taxon>Craniata</taxon>
        <taxon>Vertebrata</taxon>
        <taxon>Euteleostomi</taxon>
        <taxon>Lepidosauria</taxon>
        <taxon>Squamata</taxon>
        <taxon>Bifurcata</taxon>
        <taxon>Gekkota</taxon>
        <taxon>Sphaerodactylidae</taxon>
        <taxon>Sphaerodactylus</taxon>
    </lineage>
</organism>
<name>A0ACB8FMV5_9SAUR</name>
<gene>
    <name evidence="1" type="ORF">K3G42_001846</name>
</gene>
<protein>
    <submittedName>
        <fullName evidence="1">Uncharacterized protein</fullName>
    </submittedName>
</protein>